<dbReference type="PROSITE" id="PS51100">
    <property type="entry name" value="PTS_EIIB_TYPE_3"/>
    <property type="match status" value="1"/>
</dbReference>
<dbReference type="Pfam" id="PF02302">
    <property type="entry name" value="PTS_IIB"/>
    <property type="match status" value="1"/>
</dbReference>
<dbReference type="InterPro" id="IPR036095">
    <property type="entry name" value="PTS_EIIB-like_sf"/>
</dbReference>
<keyword evidence="5" id="KW-0598">Phosphotransferase system</keyword>
<evidence type="ECO:0000313" key="10">
    <source>
        <dbReference type="Proteomes" id="UP001595637"/>
    </source>
</evidence>
<evidence type="ECO:0000256" key="4">
    <source>
        <dbReference type="ARBA" id="ARBA00022679"/>
    </source>
</evidence>
<evidence type="ECO:0000256" key="5">
    <source>
        <dbReference type="ARBA" id="ARBA00022683"/>
    </source>
</evidence>
<evidence type="ECO:0000259" key="8">
    <source>
        <dbReference type="PROSITE" id="PS51100"/>
    </source>
</evidence>
<dbReference type="EMBL" id="JBHRVQ010000001">
    <property type="protein sequence ID" value="MFC3387490.1"/>
    <property type="molecule type" value="Genomic_DNA"/>
</dbReference>
<evidence type="ECO:0000256" key="2">
    <source>
        <dbReference type="ARBA" id="ARBA00022553"/>
    </source>
</evidence>
<proteinExistence type="predicted"/>
<dbReference type="RefSeq" id="WP_380651459.1">
    <property type="nucleotide sequence ID" value="NZ_JBHRVQ010000001.1"/>
</dbReference>
<keyword evidence="6" id="KW-0418">Kinase</keyword>
<dbReference type="InterPro" id="IPR051819">
    <property type="entry name" value="PTS_sugar-specific_EIIB"/>
</dbReference>
<feature type="domain" description="PTS EIIB type-3" evidence="8">
    <location>
        <begin position="1"/>
        <end position="100"/>
    </location>
</feature>
<keyword evidence="2" id="KW-0597">Phosphoprotein</keyword>
<dbReference type="Gene3D" id="3.40.50.2300">
    <property type="match status" value="1"/>
</dbReference>
<keyword evidence="3 9" id="KW-0762">Sugar transport</keyword>
<evidence type="ECO:0000313" key="9">
    <source>
        <dbReference type="EMBL" id="MFC3387490.1"/>
    </source>
</evidence>
<dbReference type="Proteomes" id="UP001595637">
    <property type="component" value="Unassembled WGS sequence"/>
</dbReference>
<keyword evidence="10" id="KW-1185">Reference proteome</keyword>
<evidence type="ECO:0000256" key="3">
    <source>
        <dbReference type="ARBA" id="ARBA00022597"/>
    </source>
</evidence>
<accession>A0ABV7N1P8</accession>
<dbReference type="InterPro" id="IPR013012">
    <property type="entry name" value="PTS_EIIB_3"/>
</dbReference>
<dbReference type="SUPFAM" id="SSF52794">
    <property type="entry name" value="PTS system IIB component-like"/>
    <property type="match status" value="1"/>
</dbReference>
<reference evidence="10" key="1">
    <citation type="journal article" date="2019" name="Int. J. Syst. Evol. Microbiol.">
        <title>The Global Catalogue of Microorganisms (GCM) 10K type strain sequencing project: providing services to taxonomists for standard genome sequencing and annotation.</title>
        <authorList>
            <consortium name="The Broad Institute Genomics Platform"/>
            <consortium name="The Broad Institute Genome Sequencing Center for Infectious Disease"/>
            <person name="Wu L."/>
            <person name="Ma J."/>
        </authorList>
    </citation>
    <scope>NUCLEOTIDE SEQUENCE [LARGE SCALE GENOMIC DNA]</scope>
    <source>
        <strain evidence="10">CCM 7756</strain>
    </source>
</reference>
<dbReference type="InterPro" id="IPR003501">
    <property type="entry name" value="PTS_EIIB_2/3"/>
</dbReference>
<feature type="modified residue" description="Phosphocysteine; by EIIA" evidence="7">
    <location>
        <position position="8"/>
    </location>
</feature>
<comment type="caution">
    <text evidence="9">The sequence shown here is derived from an EMBL/GenBank/DDBJ whole genome shotgun (WGS) entry which is preliminary data.</text>
</comment>
<sequence>MKNIMVICETGITTSLLVTKLKELADKEETSMQINSKGTEEGLEYVKENSVDVVLLGPQIHHKTEEYQASTDAEVLKISVNDYNNMNAYSIFEQLKDASS</sequence>
<keyword evidence="4 9" id="KW-0808">Transferase</keyword>
<dbReference type="EC" id="2.7.1.-" evidence="9"/>
<protein>
    <submittedName>
        <fullName evidence="9">PTS sugar transporter subunit IIB</fullName>
        <ecNumber evidence="9">2.7.1.-</ecNumber>
    </submittedName>
</protein>
<evidence type="ECO:0000256" key="7">
    <source>
        <dbReference type="PROSITE-ProRule" id="PRU00423"/>
    </source>
</evidence>
<dbReference type="GO" id="GO:0016740">
    <property type="term" value="F:transferase activity"/>
    <property type="evidence" value="ECO:0007669"/>
    <property type="project" value="UniProtKB-KW"/>
</dbReference>
<gene>
    <name evidence="9" type="ORF">ACFOEO_02610</name>
</gene>
<evidence type="ECO:0000256" key="1">
    <source>
        <dbReference type="ARBA" id="ARBA00022448"/>
    </source>
</evidence>
<evidence type="ECO:0000256" key="6">
    <source>
        <dbReference type="ARBA" id="ARBA00022777"/>
    </source>
</evidence>
<dbReference type="PANTHER" id="PTHR34581:SF2">
    <property type="entry name" value="PTS SYSTEM N,N'-DIACETYLCHITOBIOSE-SPECIFIC EIIB COMPONENT"/>
    <property type="match status" value="1"/>
</dbReference>
<organism evidence="9 10">
    <name type="scientific">Salinicoccus sesuvii</name>
    <dbReference type="NCBI Taxonomy" id="868281"/>
    <lineage>
        <taxon>Bacteria</taxon>
        <taxon>Bacillati</taxon>
        <taxon>Bacillota</taxon>
        <taxon>Bacilli</taxon>
        <taxon>Bacillales</taxon>
        <taxon>Staphylococcaceae</taxon>
        <taxon>Salinicoccus</taxon>
    </lineage>
</organism>
<dbReference type="PANTHER" id="PTHR34581">
    <property type="entry name" value="PTS SYSTEM N,N'-DIACETYLCHITOBIOSE-SPECIFIC EIIB COMPONENT"/>
    <property type="match status" value="1"/>
</dbReference>
<keyword evidence="1" id="KW-0813">Transport</keyword>
<name>A0ABV7N1P8_9STAP</name>